<feature type="non-terminal residue" evidence="1">
    <location>
        <position position="1"/>
    </location>
</feature>
<accession>A0A6L3IJN2</accession>
<evidence type="ECO:0000313" key="2">
    <source>
        <dbReference type="Proteomes" id="UP000481700"/>
    </source>
</evidence>
<protein>
    <submittedName>
        <fullName evidence="1">Acyl-CoA thioesterase</fullName>
    </submittedName>
</protein>
<comment type="caution">
    <text evidence="1">The sequence shown here is derived from an EMBL/GenBank/DDBJ whole genome shotgun (WGS) entry which is preliminary data.</text>
</comment>
<sequence>CECRTVMVGYDLATKEPKLISEDYKEAICRYEEKTLEELSKG</sequence>
<evidence type="ECO:0000313" key="1">
    <source>
        <dbReference type="EMBL" id="KAA5308243.1"/>
    </source>
</evidence>
<dbReference type="Proteomes" id="UP000481700">
    <property type="component" value="Unassembled WGS sequence"/>
</dbReference>
<organism evidence="1 2">
    <name type="scientific">Phocaeicola dorei</name>
    <dbReference type="NCBI Taxonomy" id="357276"/>
    <lineage>
        <taxon>Bacteria</taxon>
        <taxon>Pseudomonadati</taxon>
        <taxon>Bacteroidota</taxon>
        <taxon>Bacteroidia</taxon>
        <taxon>Bacteroidales</taxon>
        <taxon>Bacteroidaceae</taxon>
        <taxon>Phocaeicola</taxon>
    </lineage>
</organism>
<proteinExistence type="predicted"/>
<reference evidence="1 2" key="1">
    <citation type="journal article" date="2019" name="Nat. Med.">
        <title>A library of human gut bacterial isolates paired with longitudinal multiomics data enables mechanistic microbiome research.</title>
        <authorList>
            <person name="Poyet M."/>
            <person name="Groussin M."/>
            <person name="Gibbons S.M."/>
            <person name="Avila-Pacheco J."/>
            <person name="Jiang X."/>
            <person name="Kearney S.M."/>
            <person name="Perrotta A.R."/>
            <person name="Berdy B."/>
            <person name="Zhao S."/>
            <person name="Lieberman T.D."/>
            <person name="Swanson P.K."/>
            <person name="Smith M."/>
            <person name="Roesemann S."/>
            <person name="Alexander J.E."/>
            <person name="Rich S.A."/>
            <person name="Livny J."/>
            <person name="Vlamakis H."/>
            <person name="Clish C."/>
            <person name="Bullock K."/>
            <person name="Deik A."/>
            <person name="Scott J."/>
            <person name="Pierce K.A."/>
            <person name="Xavier R.J."/>
            <person name="Alm E.J."/>
        </authorList>
    </citation>
    <scope>NUCLEOTIDE SEQUENCE [LARGE SCALE GENOMIC DNA]</scope>
    <source>
        <strain evidence="1 2">BIOML-A25</strain>
    </source>
</reference>
<dbReference type="EMBL" id="VVZV01000161">
    <property type="protein sequence ID" value="KAA5308243.1"/>
    <property type="molecule type" value="Genomic_DNA"/>
</dbReference>
<name>A0A6L3IJN2_9BACT</name>
<gene>
    <name evidence="1" type="ORF">F2Z07_25210</name>
</gene>
<dbReference type="AlphaFoldDB" id="A0A6L3IJN2"/>